<dbReference type="EMBL" id="HF571520">
    <property type="protein sequence ID" value="CCQ34396.1"/>
    <property type="molecule type" value="Genomic_DNA"/>
</dbReference>
<evidence type="ECO:0000313" key="2">
    <source>
        <dbReference type="EMBL" id="CCQ34396.1"/>
    </source>
</evidence>
<dbReference type="KEGG" id="hti:HTIA_2287"/>
<feature type="compositionally biased region" description="Acidic residues" evidence="1">
    <location>
        <begin position="1"/>
        <end position="11"/>
    </location>
</feature>
<dbReference type="Proteomes" id="UP000015381">
    <property type="component" value="Chromosome I"/>
</dbReference>
<organism evidence="2 3">
    <name type="scientific">Halorhabdus tiamatea SARL4B</name>
    <dbReference type="NCBI Taxonomy" id="1033806"/>
    <lineage>
        <taxon>Archaea</taxon>
        <taxon>Methanobacteriati</taxon>
        <taxon>Methanobacteriota</taxon>
        <taxon>Stenosarchaea group</taxon>
        <taxon>Halobacteria</taxon>
        <taxon>Halobacteriales</taxon>
        <taxon>Haloarculaceae</taxon>
        <taxon>Halorhabdus</taxon>
    </lineage>
</organism>
<name>S6D910_9EURY</name>
<feature type="region of interest" description="Disordered" evidence="1">
    <location>
        <begin position="150"/>
        <end position="170"/>
    </location>
</feature>
<dbReference type="HOGENOM" id="CLU_1352100_0_0_2"/>
<evidence type="ECO:0000313" key="3">
    <source>
        <dbReference type="Proteomes" id="UP000015381"/>
    </source>
</evidence>
<dbReference type="AlphaFoldDB" id="S6D910"/>
<evidence type="ECO:0000256" key="1">
    <source>
        <dbReference type="SAM" id="MobiDB-lite"/>
    </source>
</evidence>
<keyword evidence="3" id="KW-1185">Reference proteome</keyword>
<gene>
    <name evidence="2" type="ORF">HTIA_2287</name>
</gene>
<sequence length="202" mass="23312">MSEREDEEQPECSESRLGERCSSLSHRSVEDDSGNDNEKLSQQIPTENCYDQLIGQVAVRNQERDAEKYRERKYDRREQNGRERLQESAEPCDDGPVAILERIYGDHPCDGPYRHDAEKRYPPPGQATECDEQFHLALKDEQLHAAGYERHHDQEWRRTEDTHCPPERRQDVTAGEPLLFGLRLGSVLGPPSLGFSSLPRRI</sequence>
<proteinExistence type="predicted"/>
<feature type="region of interest" description="Disordered" evidence="1">
    <location>
        <begin position="1"/>
        <end position="92"/>
    </location>
</feature>
<protein>
    <submittedName>
        <fullName evidence="2">Uncharacterized protein</fullName>
    </submittedName>
</protein>
<reference evidence="2 3" key="1">
    <citation type="journal article" date="2014" name="Environ. Microbiol.">
        <title>Halorhabdus tiamatea: proteogenomics and glycosidase activity measurements identify the first cultivated euryarchaeon from a deep-sea anoxic brine lake as potential polysaccharide degrader.</title>
        <authorList>
            <person name="Werner J."/>
            <person name="Ferrer M."/>
            <person name="Michel G."/>
            <person name="Mann A.J."/>
            <person name="Huang S."/>
            <person name="Juarez S."/>
            <person name="Ciordia S."/>
            <person name="Albar J.P."/>
            <person name="Alcaide M."/>
            <person name="La Cono V."/>
            <person name="Yakimov M.M."/>
            <person name="Antunes A."/>
            <person name="Taborda M."/>
            <person name="Da Costa M.S."/>
            <person name="Amann R.I."/>
            <person name="Gloeckner F.O."/>
            <person name="Golyshina O.V."/>
            <person name="Golyshin P.N."/>
            <person name="Teeling H."/>
        </authorList>
    </citation>
    <scope>NUCLEOTIDE SEQUENCE [LARGE SCALE GENOMIC DNA]</scope>
    <source>
        <strain evidence="3">SARL4B</strain>
    </source>
</reference>
<accession>S6D910</accession>
<feature type="compositionally biased region" description="Basic and acidic residues" evidence="1">
    <location>
        <begin position="61"/>
        <end position="87"/>
    </location>
</feature>